<protein>
    <recommendedName>
        <fullName evidence="4">ENT domain-containing protein</fullName>
    </recommendedName>
</protein>
<organism evidence="5 6">
    <name type="scientific">Capsella rubella</name>
    <dbReference type="NCBI Taxonomy" id="81985"/>
    <lineage>
        <taxon>Eukaryota</taxon>
        <taxon>Viridiplantae</taxon>
        <taxon>Streptophyta</taxon>
        <taxon>Embryophyta</taxon>
        <taxon>Tracheophyta</taxon>
        <taxon>Spermatophyta</taxon>
        <taxon>Magnoliopsida</taxon>
        <taxon>eudicotyledons</taxon>
        <taxon>Gunneridae</taxon>
        <taxon>Pentapetalae</taxon>
        <taxon>rosids</taxon>
        <taxon>malvids</taxon>
        <taxon>Brassicales</taxon>
        <taxon>Brassicaceae</taxon>
        <taxon>Camelineae</taxon>
        <taxon>Capsella</taxon>
    </lineage>
</organism>
<evidence type="ECO:0000313" key="5">
    <source>
        <dbReference type="EMBL" id="EOA25207.1"/>
    </source>
</evidence>
<dbReference type="GO" id="GO:0005634">
    <property type="term" value="C:nucleus"/>
    <property type="evidence" value="ECO:0007669"/>
    <property type="project" value="UniProtKB-SubCell"/>
</dbReference>
<dbReference type="PROSITE" id="PS51138">
    <property type="entry name" value="ENT"/>
    <property type="match status" value="1"/>
</dbReference>
<evidence type="ECO:0000256" key="2">
    <source>
        <dbReference type="ARBA" id="ARBA00023242"/>
    </source>
</evidence>
<dbReference type="InterPro" id="IPR005491">
    <property type="entry name" value="ENT_dom"/>
</dbReference>
<dbReference type="Pfam" id="PF03735">
    <property type="entry name" value="ENT"/>
    <property type="match status" value="1"/>
</dbReference>
<feature type="region of interest" description="Disordered" evidence="3">
    <location>
        <begin position="1"/>
        <end position="21"/>
    </location>
</feature>
<comment type="subcellular location">
    <subcellularLocation>
        <location evidence="1">Nucleus</location>
    </subcellularLocation>
</comment>
<proteinExistence type="predicted"/>
<gene>
    <name evidence="5" type="ORF">CARUB_v10018520mg</name>
</gene>
<reference evidence="6" key="1">
    <citation type="journal article" date="2013" name="Nat. Genet.">
        <title>The Capsella rubella genome and the genomic consequences of rapid mating system evolution.</title>
        <authorList>
            <person name="Slotte T."/>
            <person name="Hazzouri K.M."/>
            <person name="Agren J.A."/>
            <person name="Koenig D."/>
            <person name="Maumus F."/>
            <person name="Guo Y.L."/>
            <person name="Steige K."/>
            <person name="Platts A.E."/>
            <person name="Escobar J.S."/>
            <person name="Newman L.K."/>
            <person name="Wang W."/>
            <person name="Mandakova T."/>
            <person name="Vello E."/>
            <person name="Smith L.M."/>
            <person name="Henz S.R."/>
            <person name="Steffen J."/>
            <person name="Takuno S."/>
            <person name="Brandvain Y."/>
            <person name="Coop G."/>
            <person name="Andolfatto P."/>
            <person name="Hu T.T."/>
            <person name="Blanchette M."/>
            <person name="Clark R.M."/>
            <person name="Quesneville H."/>
            <person name="Nordborg M."/>
            <person name="Gaut B.S."/>
            <person name="Lysak M.A."/>
            <person name="Jenkins J."/>
            <person name="Grimwood J."/>
            <person name="Chapman J."/>
            <person name="Prochnik S."/>
            <person name="Shu S."/>
            <person name="Rokhsar D."/>
            <person name="Schmutz J."/>
            <person name="Weigel D."/>
            <person name="Wright S.I."/>
        </authorList>
    </citation>
    <scope>NUCLEOTIDE SEQUENCE [LARGE SCALE GENOMIC DNA]</scope>
    <source>
        <strain evidence="6">cv. Monte Gargano</strain>
    </source>
</reference>
<dbReference type="GO" id="GO:0050832">
    <property type="term" value="P:defense response to fungus"/>
    <property type="evidence" value="ECO:0007669"/>
    <property type="project" value="InterPro"/>
</dbReference>
<feature type="domain" description="ENT" evidence="4">
    <location>
        <begin position="27"/>
        <end position="115"/>
    </location>
</feature>
<dbReference type="PANTHER" id="PTHR33432">
    <property type="entry name" value="PROTEIN EMSY-LIKE 4"/>
    <property type="match status" value="1"/>
</dbReference>
<dbReference type="PANTHER" id="PTHR33432:SF17">
    <property type="entry name" value="EMSY N TERMINUS (ENT) DOMAIN-CONTAINING PROTEIN"/>
    <property type="match status" value="1"/>
</dbReference>
<dbReference type="AlphaFoldDB" id="R0FRI6"/>
<dbReference type="eggNOG" id="KOG4675">
    <property type="taxonomic scope" value="Eukaryota"/>
</dbReference>
<evidence type="ECO:0000256" key="1">
    <source>
        <dbReference type="ARBA" id="ARBA00004123"/>
    </source>
</evidence>
<dbReference type="InterPro" id="IPR036142">
    <property type="entry name" value="ENT_dom-like_sf"/>
</dbReference>
<keyword evidence="6" id="KW-1185">Reference proteome</keyword>
<keyword evidence="2" id="KW-0539">Nucleus</keyword>
<evidence type="ECO:0000313" key="6">
    <source>
        <dbReference type="Proteomes" id="UP000029121"/>
    </source>
</evidence>
<dbReference type="Proteomes" id="UP000029121">
    <property type="component" value="Unassembled WGS sequence"/>
</dbReference>
<evidence type="ECO:0000256" key="3">
    <source>
        <dbReference type="SAM" id="MobiDB-lite"/>
    </source>
</evidence>
<dbReference type="EMBL" id="KB870809">
    <property type="protein sequence ID" value="EOA25207.1"/>
    <property type="molecule type" value="Genomic_DNA"/>
</dbReference>
<accession>R0FRI6</accession>
<name>R0FRI6_9BRAS</name>
<dbReference type="SUPFAM" id="SSF158639">
    <property type="entry name" value="ENT-like"/>
    <property type="match status" value="1"/>
</dbReference>
<sequence length="223" mass="25108">MAEKSLAGYNRAPESNSKPCLSDEKVTKETLKVLQKKAFYSVLQAFGLETSTMSNKKNEIIQKLMNEWAISDETRISFADEIQKNLLTLQQREDASVSGEKEMRIVPETSLTKPVAATPTSTLVPKSKNSWGSVNPESLIGKWVGVRLPDEAKFETYIIKEYDATQDMHRLIEADSNAMEVDGSYSWFDLREISSQDIMWEGGIKPNFDTPKQTSATARRALF</sequence>
<dbReference type="SMART" id="SM01191">
    <property type="entry name" value="ENT"/>
    <property type="match status" value="1"/>
</dbReference>
<dbReference type="InterPro" id="IPR033485">
    <property type="entry name" value="EMSY-LIKE_plant"/>
</dbReference>
<evidence type="ECO:0000259" key="4">
    <source>
        <dbReference type="PROSITE" id="PS51138"/>
    </source>
</evidence>